<dbReference type="PROSITE" id="PS50294">
    <property type="entry name" value="WD_REPEATS_REGION"/>
    <property type="match status" value="8"/>
</dbReference>
<dbReference type="InterPro" id="IPR050505">
    <property type="entry name" value="WDR55/POC1"/>
</dbReference>
<dbReference type="Pfam" id="PF00400">
    <property type="entry name" value="WD40"/>
    <property type="match status" value="10"/>
</dbReference>
<evidence type="ECO:0000256" key="4">
    <source>
        <dbReference type="SAM" id="MobiDB-lite"/>
    </source>
</evidence>
<dbReference type="PROSITE" id="PS00678">
    <property type="entry name" value="WD_REPEATS_1"/>
    <property type="match status" value="2"/>
</dbReference>
<dbReference type="SUPFAM" id="SSF50978">
    <property type="entry name" value="WD40 repeat-like"/>
    <property type="match status" value="2"/>
</dbReference>
<dbReference type="InterPro" id="IPR020472">
    <property type="entry name" value="WD40_PAC1"/>
</dbReference>
<feature type="repeat" description="WD" evidence="3">
    <location>
        <begin position="271"/>
        <end position="311"/>
    </location>
</feature>
<proteinExistence type="predicted"/>
<feature type="compositionally biased region" description="Polar residues" evidence="4">
    <location>
        <begin position="538"/>
        <end position="553"/>
    </location>
</feature>
<organism evidence="5 6">
    <name type="scientific">Ceratobasidium theobromae</name>
    <dbReference type="NCBI Taxonomy" id="1582974"/>
    <lineage>
        <taxon>Eukaryota</taxon>
        <taxon>Fungi</taxon>
        <taxon>Dikarya</taxon>
        <taxon>Basidiomycota</taxon>
        <taxon>Agaricomycotina</taxon>
        <taxon>Agaricomycetes</taxon>
        <taxon>Cantharellales</taxon>
        <taxon>Ceratobasidiaceae</taxon>
        <taxon>Ceratobasidium</taxon>
    </lineage>
</organism>
<dbReference type="PRINTS" id="PR00320">
    <property type="entry name" value="GPROTEINBRPT"/>
</dbReference>
<dbReference type="PANTHER" id="PTHR44019">
    <property type="entry name" value="WD REPEAT-CONTAINING PROTEIN 55"/>
    <property type="match status" value="1"/>
</dbReference>
<sequence>MGAKLHSGVRTGWWECEMYTMVAQSLDFTIKIWNAQDGTLVGNPLQGHTSEVNLVTFSPDGRLIASGSDDKTIQVWSSKDGVLVAGPFEGHTELVQSVAFSPDGTRVISRTLAFNPLKGHTDIVWSVAFSPDGKRIASGSVDHTIQIRDAQNGLPILEPPKGHTSLVSSVSFSPEGTHLVSCSRDFTIRIWSLEDGKLVASPLEVVSGANDGTIRVWNACARKPILNQLIGHTDGILSIAPTHDGSYVTSASLTSIYVWDSQNTTCLAGPFEGHTDIIRSIALSPDNKLVLGSKDWTIHVWDVYNGTLVTGPFNGHTEEVTSVALSPNGKYIASGSADSTIRAQYSPDGTLITPPFNSHMNVIWSIAFSPNSTHIISGSDDCAIWVWDTQNSALPPTLCLGHTNWVFSIAFSPCDQYVVSGLKDRTIHIWNAQKGTPITNPFTRHTDMVRSVVFSPNGACIVSCSADCTVRVWHTHSSMLVARPFYSHVGNVTSTVFLSDSTRIISGSVGKLSNAEDEQMHNFLQPDLRNSHSESRNHALQTTVGPQTNTGDTTSRARLLEQHSSSVFGYNVPQLLANASHEGSPANHPPDEPLLMNSSVPSDIGLDVEALPRQLNQDHDPRQVPPGEQLAEDFRFARNALKSNLSESAVNEFLDIHHMSPASSVSIRNYRELQQLQDRASHLLASFGCVTFTVPYQKGHTMLYSEHKVWIKPLKDWFLELVLNPQLQPHLHFDALQKYRFMNGKWICFIDEPWTADNWAKIQALLPEDGLPLNIMLYADKSVTSSSGTKKLYPVVARLANLPRGIRNGQGLGGGQVVAFLPVITESEMPEGLSVSSMADYKCAVWHGAMQKVLETVQLEAHVGHAVELESHLALGLAKPIWRLFPVVFIISADYEEQIIVICHRGSGCLFPCVWCLIPANELFDLLQHAEARDPKSFLELLEQSCKLNITSAKELLKTQGYQPVQNAFLSLGSRTNVFEALSYDTLHCDDLGRWGKHIWVLLQEQLKEESSEISAEFNAHIDAVPPWPELNHFPHALSVEFSDGTTYEDLLRNSY</sequence>
<accession>A0A5N5Q8D4</accession>
<gene>
    <name evidence="5" type="ORF">CTheo_8624</name>
</gene>
<evidence type="ECO:0000256" key="1">
    <source>
        <dbReference type="ARBA" id="ARBA00022574"/>
    </source>
</evidence>
<dbReference type="PANTHER" id="PTHR44019:SF8">
    <property type="entry name" value="POC1 CENTRIOLAR PROTEIN HOMOLOG"/>
    <property type="match status" value="1"/>
</dbReference>
<feature type="repeat" description="WD" evidence="3">
    <location>
        <begin position="160"/>
        <end position="201"/>
    </location>
</feature>
<dbReference type="Pfam" id="PF18759">
    <property type="entry name" value="Plavaka"/>
    <property type="match status" value="1"/>
</dbReference>
<dbReference type="InterPro" id="IPR015943">
    <property type="entry name" value="WD40/YVTN_repeat-like_dom_sf"/>
</dbReference>
<feature type="repeat" description="WD" evidence="3">
    <location>
        <begin position="442"/>
        <end position="483"/>
    </location>
</feature>
<feature type="repeat" description="WD" evidence="3">
    <location>
        <begin position="399"/>
        <end position="440"/>
    </location>
</feature>
<dbReference type="Gene3D" id="2.130.10.10">
    <property type="entry name" value="YVTN repeat-like/Quinoprotein amine dehydrogenase"/>
    <property type="match status" value="4"/>
</dbReference>
<dbReference type="CDD" id="cd00200">
    <property type="entry name" value="WD40"/>
    <property type="match status" value="1"/>
</dbReference>
<dbReference type="InterPro" id="IPR041078">
    <property type="entry name" value="Plavaka"/>
</dbReference>
<evidence type="ECO:0000313" key="5">
    <source>
        <dbReference type="EMBL" id="KAB5587934.1"/>
    </source>
</evidence>
<dbReference type="SUPFAM" id="SSF82171">
    <property type="entry name" value="DPP6 N-terminal domain-like"/>
    <property type="match status" value="1"/>
</dbReference>
<keyword evidence="2" id="KW-0677">Repeat</keyword>
<dbReference type="Proteomes" id="UP000383932">
    <property type="component" value="Unassembled WGS sequence"/>
</dbReference>
<protein>
    <submittedName>
        <fullName evidence="5">Uncharacterized protein</fullName>
    </submittedName>
</protein>
<dbReference type="InterPro" id="IPR019775">
    <property type="entry name" value="WD40_repeat_CS"/>
</dbReference>
<keyword evidence="1 3" id="KW-0853">WD repeat</keyword>
<dbReference type="EMBL" id="SSOP01000670">
    <property type="protein sequence ID" value="KAB5587934.1"/>
    <property type="molecule type" value="Genomic_DNA"/>
</dbReference>
<feature type="repeat" description="WD" evidence="3">
    <location>
        <begin position="313"/>
        <end position="342"/>
    </location>
</feature>
<dbReference type="PROSITE" id="PS50082">
    <property type="entry name" value="WD_REPEATS_2"/>
    <property type="match status" value="9"/>
</dbReference>
<name>A0A5N5Q8D4_9AGAM</name>
<dbReference type="InterPro" id="IPR001680">
    <property type="entry name" value="WD40_rpt"/>
</dbReference>
<feature type="repeat" description="WD" evidence="3">
    <location>
        <begin position="205"/>
        <end position="218"/>
    </location>
</feature>
<feature type="repeat" description="WD" evidence="3">
    <location>
        <begin position="117"/>
        <end position="158"/>
    </location>
</feature>
<evidence type="ECO:0000256" key="3">
    <source>
        <dbReference type="PROSITE-ProRule" id="PRU00221"/>
    </source>
</evidence>
<dbReference type="AlphaFoldDB" id="A0A5N5Q8D4"/>
<feature type="repeat" description="WD" evidence="3">
    <location>
        <begin position="45"/>
        <end position="77"/>
    </location>
</feature>
<evidence type="ECO:0000313" key="6">
    <source>
        <dbReference type="Proteomes" id="UP000383932"/>
    </source>
</evidence>
<dbReference type="SMART" id="SM00320">
    <property type="entry name" value="WD40"/>
    <property type="match status" value="10"/>
</dbReference>
<dbReference type="OrthoDB" id="3239511at2759"/>
<dbReference type="InterPro" id="IPR036322">
    <property type="entry name" value="WD40_repeat_dom_sf"/>
</dbReference>
<comment type="caution">
    <text evidence="5">The sequence shown here is derived from an EMBL/GenBank/DDBJ whole genome shotgun (WGS) entry which is preliminary data.</text>
</comment>
<keyword evidence="6" id="KW-1185">Reference proteome</keyword>
<feature type="repeat" description="WD" evidence="3">
    <location>
        <begin position="356"/>
        <end position="397"/>
    </location>
</feature>
<feature type="region of interest" description="Disordered" evidence="4">
    <location>
        <begin position="528"/>
        <end position="553"/>
    </location>
</feature>
<evidence type="ECO:0000256" key="2">
    <source>
        <dbReference type="ARBA" id="ARBA00022737"/>
    </source>
</evidence>
<reference evidence="5 6" key="1">
    <citation type="journal article" date="2019" name="Fungal Biol. Biotechnol.">
        <title>Draft genome sequence of fastidious pathogen Ceratobasidium theobromae, which causes vascular-streak dieback in Theobroma cacao.</title>
        <authorList>
            <person name="Ali S.S."/>
            <person name="Asman A."/>
            <person name="Shao J."/>
            <person name="Firmansyah A.P."/>
            <person name="Susilo A.W."/>
            <person name="Rosmana A."/>
            <person name="McMahon P."/>
            <person name="Junaid M."/>
            <person name="Guest D."/>
            <person name="Kheng T.Y."/>
            <person name="Meinhardt L.W."/>
            <person name="Bailey B.A."/>
        </authorList>
    </citation>
    <scope>NUCLEOTIDE SEQUENCE [LARGE SCALE GENOMIC DNA]</scope>
    <source>
        <strain evidence="5 6">CT2</strain>
    </source>
</reference>